<evidence type="ECO:0000313" key="3">
    <source>
        <dbReference type="Proteomes" id="UP000298642"/>
    </source>
</evidence>
<dbReference type="Proteomes" id="UP000298642">
    <property type="component" value="Chromosome"/>
</dbReference>
<dbReference type="InterPro" id="IPR012337">
    <property type="entry name" value="RNaseH-like_sf"/>
</dbReference>
<sequence>MPVDIPSFLLPSSSCLLGRTQFCTGGRKLKYETYLKLIIATGMRQGDYCAICKGVTSTGKSTSHRFRQLFHAHTVVQSFSNSWRPHDNAVAEPFSATLKQEELYRKDYTSEADFKQCLASCIEYIELYSTQRPHRTLKNRIPCRVEEAFMNSK</sequence>
<dbReference type="Pfam" id="PF13683">
    <property type="entry name" value="rve_3"/>
    <property type="match status" value="1"/>
</dbReference>
<dbReference type="InterPro" id="IPR001584">
    <property type="entry name" value="Integrase_cat-core"/>
</dbReference>
<reference evidence="3" key="1">
    <citation type="submission" date="2018-12" db="EMBL/GenBank/DDBJ databases">
        <title>Dusodibacter welbiota gen. nov., sp. nov., isolated from human faeces and emended description of the Oscillibacter genus.</title>
        <authorList>
            <person name="Le Roy T."/>
            <person name="Van der Smissen P."/>
            <person name="Delzenne N."/>
            <person name="Muccioli G."/>
            <person name="Collet J.F."/>
            <person name="Cani P.D."/>
        </authorList>
    </citation>
    <scope>NUCLEOTIDE SEQUENCE [LARGE SCALE GENOMIC DNA]</scope>
    <source>
        <strain evidence="3">J115</strain>
    </source>
</reference>
<dbReference type="KEGG" id="obj:EIO64_02635"/>
<evidence type="ECO:0000313" key="2">
    <source>
        <dbReference type="EMBL" id="QCI58261.1"/>
    </source>
</evidence>
<dbReference type="AlphaFoldDB" id="A0A4D7AL19"/>
<proteinExistence type="predicted"/>
<dbReference type="SUPFAM" id="SSF53098">
    <property type="entry name" value="Ribonuclease H-like"/>
    <property type="match status" value="1"/>
</dbReference>
<dbReference type="EMBL" id="CP034413">
    <property type="protein sequence ID" value="QCI58261.1"/>
    <property type="molecule type" value="Genomic_DNA"/>
</dbReference>
<protein>
    <submittedName>
        <fullName evidence="2">Integrase core domain-containing protein</fullName>
    </submittedName>
</protein>
<organism evidence="2 3">
    <name type="scientific">Dysosmobacter welbionis</name>
    <dbReference type="NCBI Taxonomy" id="2093857"/>
    <lineage>
        <taxon>Bacteria</taxon>
        <taxon>Bacillati</taxon>
        <taxon>Bacillota</taxon>
        <taxon>Clostridia</taxon>
        <taxon>Eubacteriales</taxon>
        <taxon>Oscillospiraceae</taxon>
        <taxon>Dysosmobacter</taxon>
    </lineage>
</organism>
<dbReference type="InterPro" id="IPR036397">
    <property type="entry name" value="RNaseH_sf"/>
</dbReference>
<feature type="domain" description="Integrase catalytic" evidence="1">
    <location>
        <begin position="77"/>
        <end position="142"/>
    </location>
</feature>
<dbReference type="PANTHER" id="PTHR46889">
    <property type="entry name" value="TRANSPOSASE INSF FOR INSERTION SEQUENCE IS3B-RELATED"/>
    <property type="match status" value="1"/>
</dbReference>
<dbReference type="Gene3D" id="3.30.420.10">
    <property type="entry name" value="Ribonuclease H-like superfamily/Ribonuclease H"/>
    <property type="match status" value="1"/>
</dbReference>
<gene>
    <name evidence="2" type="ORF">EIO64_02635</name>
</gene>
<dbReference type="InterPro" id="IPR050900">
    <property type="entry name" value="Transposase_IS3/IS150/IS904"/>
</dbReference>
<name>A0A4D7AL19_9FIRM</name>
<keyword evidence="3" id="KW-1185">Reference proteome</keyword>
<evidence type="ECO:0000259" key="1">
    <source>
        <dbReference type="Pfam" id="PF13683"/>
    </source>
</evidence>
<accession>A0A4D7AL19</accession>
<dbReference type="GO" id="GO:0003676">
    <property type="term" value="F:nucleic acid binding"/>
    <property type="evidence" value="ECO:0007669"/>
    <property type="project" value="InterPro"/>
</dbReference>
<dbReference type="PANTHER" id="PTHR46889:SF4">
    <property type="entry name" value="TRANSPOSASE INSO FOR INSERTION SEQUENCE ELEMENT IS911B-RELATED"/>
    <property type="match status" value="1"/>
</dbReference>
<dbReference type="GO" id="GO:0015074">
    <property type="term" value="P:DNA integration"/>
    <property type="evidence" value="ECO:0007669"/>
    <property type="project" value="InterPro"/>
</dbReference>
<dbReference type="RefSeq" id="WP_136890754.1">
    <property type="nucleotide sequence ID" value="NZ_CP034413.3"/>
</dbReference>